<keyword evidence="1" id="KW-0812">Transmembrane</keyword>
<feature type="domain" description="DUF112" evidence="2">
    <location>
        <begin position="18"/>
        <end position="439"/>
    </location>
</feature>
<feature type="transmembrane region" description="Helical" evidence="1">
    <location>
        <begin position="472"/>
        <end position="490"/>
    </location>
</feature>
<gene>
    <name evidence="3" type="ORF">GCM10010082_29130</name>
</gene>
<keyword evidence="4" id="KW-1185">Reference proteome</keyword>
<keyword evidence="1" id="KW-0472">Membrane</keyword>
<feature type="transmembrane region" description="Helical" evidence="1">
    <location>
        <begin position="394"/>
        <end position="427"/>
    </location>
</feature>
<feature type="transmembrane region" description="Helical" evidence="1">
    <location>
        <begin position="198"/>
        <end position="218"/>
    </location>
</feature>
<evidence type="ECO:0000259" key="2">
    <source>
        <dbReference type="Pfam" id="PF01970"/>
    </source>
</evidence>
<reference evidence="4" key="1">
    <citation type="journal article" date="2019" name="Int. J. Syst. Evol. Microbiol.">
        <title>The Global Catalogue of Microorganisms (GCM) 10K type strain sequencing project: providing services to taxonomists for standard genome sequencing and annotation.</title>
        <authorList>
            <consortium name="The Broad Institute Genomics Platform"/>
            <consortium name="The Broad Institute Genome Sequencing Center for Infectious Disease"/>
            <person name="Wu L."/>
            <person name="Ma J."/>
        </authorList>
    </citation>
    <scope>NUCLEOTIDE SEQUENCE [LARGE SCALE GENOMIC DNA]</scope>
    <source>
        <strain evidence="4">KCTC 42082</strain>
    </source>
</reference>
<dbReference type="InterPro" id="IPR002823">
    <property type="entry name" value="DUF112_TM"/>
</dbReference>
<dbReference type="RefSeq" id="WP_189519533.1">
    <property type="nucleotide sequence ID" value="NZ_BMZM01000004.1"/>
</dbReference>
<dbReference type="PANTHER" id="PTHR35342">
    <property type="entry name" value="TRICARBOXYLIC TRANSPORT PROTEIN"/>
    <property type="match status" value="1"/>
</dbReference>
<feature type="transmembrane region" description="Helical" evidence="1">
    <location>
        <begin position="107"/>
        <end position="130"/>
    </location>
</feature>
<feature type="transmembrane region" description="Helical" evidence="1">
    <location>
        <begin position="359"/>
        <end position="382"/>
    </location>
</feature>
<feature type="transmembrane region" description="Helical" evidence="1">
    <location>
        <begin position="167"/>
        <end position="186"/>
    </location>
</feature>
<evidence type="ECO:0000313" key="4">
    <source>
        <dbReference type="Proteomes" id="UP000604243"/>
    </source>
</evidence>
<dbReference type="Proteomes" id="UP000604243">
    <property type="component" value="Unassembled WGS sequence"/>
</dbReference>
<feature type="transmembrane region" description="Helical" evidence="1">
    <location>
        <begin position="20"/>
        <end position="47"/>
    </location>
</feature>
<feature type="transmembrane region" description="Helical" evidence="1">
    <location>
        <begin position="315"/>
        <end position="339"/>
    </location>
</feature>
<proteinExistence type="predicted"/>
<name>A0ABQ3FPL3_9GAMM</name>
<evidence type="ECO:0000313" key="3">
    <source>
        <dbReference type="EMBL" id="GHC32778.1"/>
    </source>
</evidence>
<feature type="transmembrane region" description="Helical" evidence="1">
    <location>
        <begin position="253"/>
        <end position="280"/>
    </location>
</feature>
<keyword evidence="1" id="KW-1133">Transmembrane helix</keyword>
<comment type="caution">
    <text evidence="3">The sequence shown here is derived from an EMBL/GenBank/DDBJ whole genome shotgun (WGS) entry which is preliminary data.</text>
</comment>
<organism evidence="3 4">
    <name type="scientific">Kushneria pakistanensis</name>
    <dbReference type="NCBI Taxonomy" id="1508770"/>
    <lineage>
        <taxon>Bacteria</taxon>
        <taxon>Pseudomonadati</taxon>
        <taxon>Pseudomonadota</taxon>
        <taxon>Gammaproteobacteria</taxon>
        <taxon>Oceanospirillales</taxon>
        <taxon>Halomonadaceae</taxon>
        <taxon>Kushneria</taxon>
    </lineage>
</organism>
<dbReference type="PANTHER" id="PTHR35342:SF5">
    <property type="entry name" value="TRICARBOXYLIC TRANSPORT PROTEIN"/>
    <property type="match status" value="1"/>
</dbReference>
<evidence type="ECO:0000256" key="1">
    <source>
        <dbReference type="SAM" id="Phobius"/>
    </source>
</evidence>
<dbReference type="EMBL" id="BMZM01000004">
    <property type="protein sequence ID" value="GHC32778.1"/>
    <property type="molecule type" value="Genomic_DNA"/>
</dbReference>
<dbReference type="Pfam" id="PF01970">
    <property type="entry name" value="TctA"/>
    <property type="match status" value="1"/>
</dbReference>
<sequence>MISGYLEGLGMVLQLGTLLAIAGGTFLGILMGALPGLTSAMAVALLLPVTFGMPPVMGIGMMLGALCGAGASGSIPAILLNIPGTPSSVATTFDGYPMAQKGEAGRALGLAIVASFVGGVASMIILSLLAPPIADFALRFGAAEYFSLSIFGLVIIASVAGKSLLKGMIAGLLGFFAATVGTDPITGVGRFTFNELSLLTGINLLPALIGLFAVSQVLKDAFEYDPNERLQASTHRIEGARPRFVETLQNWRALLAGILSGSVVGPVPGAGGSIASLVAYDQTRRFSKHPEKFGTGHGAGIVSVESANNALLGGALIPTLALGIPGEAATAVLLGGLLIQGITPGPMLFADQGGTIYGIFLAYLVANVFMLLIMCLGIKLFIRVLMVPRKQLLSAILVFCFIGVYGVDGDVFNLYLMLGFGILGYFLNRYDFGTAPVILGLILGPIAESNLRRGLQTFEGDWTPFFTRPISLAFLVVALGLLVLTLWQNYRANRSAPPGGAT</sequence>
<accession>A0ABQ3FPL3</accession>
<feature type="transmembrane region" description="Helical" evidence="1">
    <location>
        <begin position="142"/>
        <end position="161"/>
    </location>
</feature>
<protein>
    <submittedName>
        <fullName evidence="3">C4-dicarboxylate ABC transporter permease</fullName>
    </submittedName>
</protein>